<evidence type="ECO:0008006" key="4">
    <source>
        <dbReference type="Google" id="ProtNLM"/>
    </source>
</evidence>
<reference evidence="2" key="1">
    <citation type="submission" date="2021-01" db="UniProtKB">
        <authorList>
            <consortium name="EnsemblMetazoa"/>
        </authorList>
    </citation>
    <scope>IDENTIFICATION</scope>
</reference>
<proteinExistence type="predicted"/>
<dbReference type="AlphaFoldDB" id="A0A7M5WYA0"/>
<accession>A0A7M5WYA0</accession>
<keyword evidence="3" id="KW-1185">Reference proteome</keyword>
<evidence type="ECO:0000313" key="2">
    <source>
        <dbReference type="EnsemblMetazoa" id="CLYHEMP014448.1"/>
    </source>
</evidence>
<evidence type="ECO:0000256" key="1">
    <source>
        <dbReference type="SAM" id="SignalP"/>
    </source>
</evidence>
<feature type="signal peptide" evidence="1">
    <location>
        <begin position="1"/>
        <end position="20"/>
    </location>
</feature>
<evidence type="ECO:0000313" key="3">
    <source>
        <dbReference type="Proteomes" id="UP000594262"/>
    </source>
</evidence>
<keyword evidence="1" id="KW-0732">Signal</keyword>
<protein>
    <recommendedName>
        <fullName evidence="4">Cnidarian restricted protein</fullName>
    </recommendedName>
</protein>
<name>A0A7M5WYA0_9CNID</name>
<sequence>MKQTFFYMFIINTLLWSSMSVKGMFDGVKQGFFTCDEIRNVTLLLNIHNEFSRYQEQNADMLQPVAILVKSLLDTPCVMVWIYSPLQARSIRQQRHNYKQFLTTEMQIMTSSPVRSLFVEFLRDFSMMVGREIQTLLVIEQFFWIHLNECYYTESSSLLKKIDGVPNTSVVVWCVSITSLCQQNHQDYFGWMPRYRFITFQGRRANRYVQKALYDLMMNSDYDRYKDYGSLDEYRDRSSKLVLRFAIRQRFYGSGSLYDYFLSIFSSFFNIQMEMLIVLRTHNRSVFGGFAEYLFQSNRSSKIMSSRFLSKAEFLDMFLQPDPGVLNINIIEHLTGSQIARRGFVFRQLLTLHVFDSISESPRLRIDGSFILSYEDLSNPMFIRMFIARIKELMS</sequence>
<organism evidence="2 3">
    <name type="scientific">Clytia hemisphaerica</name>
    <dbReference type="NCBI Taxonomy" id="252671"/>
    <lineage>
        <taxon>Eukaryota</taxon>
        <taxon>Metazoa</taxon>
        <taxon>Cnidaria</taxon>
        <taxon>Hydrozoa</taxon>
        <taxon>Hydroidolina</taxon>
        <taxon>Leptothecata</taxon>
        <taxon>Obeliida</taxon>
        <taxon>Clytiidae</taxon>
        <taxon>Clytia</taxon>
    </lineage>
</organism>
<dbReference type="EnsemblMetazoa" id="CLYHEMT014448.1">
    <property type="protein sequence ID" value="CLYHEMP014448.1"/>
    <property type="gene ID" value="CLYHEMG014448"/>
</dbReference>
<dbReference type="Proteomes" id="UP000594262">
    <property type="component" value="Unplaced"/>
</dbReference>
<feature type="chain" id="PRO_5029809339" description="Cnidarian restricted protein" evidence="1">
    <location>
        <begin position="21"/>
        <end position="395"/>
    </location>
</feature>